<comment type="caution">
    <text evidence="10">The sequence shown here is derived from an EMBL/GenBank/DDBJ whole genome shotgun (WGS) entry which is preliminary data.</text>
</comment>
<sequence>MASTATRATAEAPAASYCVLATEVVLRFLLLASAIAAVAVMVTSKQIRDIFIPFPPFSTELPAAKFNKSPAFIYFVAALSVVGLYSIITTLISLYALCSPPKVMYRFVILDVPLLGIVAAATGVAGAIAYLGLKGNSDVGWRRVCDTYDHFCKHIGASVALSLFASIVLIFLVLLSILSLTKKITK</sequence>
<feature type="domain" description="Casparian strip membrane protein" evidence="9">
    <location>
        <begin position="22"/>
        <end position="168"/>
    </location>
</feature>
<dbReference type="EMBL" id="WHWC01000012">
    <property type="protein sequence ID" value="KAG8372988.1"/>
    <property type="molecule type" value="Genomic_DNA"/>
</dbReference>
<evidence type="ECO:0000259" key="9">
    <source>
        <dbReference type="Pfam" id="PF04535"/>
    </source>
</evidence>
<evidence type="ECO:0000256" key="2">
    <source>
        <dbReference type="ARBA" id="ARBA00007651"/>
    </source>
</evidence>
<proteinExistence type="inferred from homology"/>
<evidence type="ECO:0000313" key="11">
    <source>
        <dbReference type="Proteomes" id="UP000826271"/>
    </source>
</evidence>
<keyword evidence="6 8" id="KW-1133">Transmembrane helix</keyword>
<gene>
    <name evidence="10" type="ORF">BUALT_Bualt12G0124300</name>
</gene>
<evidence type="ECO:0000313" key="10">
    <source>
        <dbReference type="EMBL" id="KAG8372988.1"/>
    </source>
</evidence>
<feature type="transmembrane region" description="Helical" evidence="8">
    <location>
        <begin position="24"/>
        <end position="42"/>
    </location>
</feature>
<dbReference type="Proteomes" id="UP000826271">
    <property type="component" value="Unassembled WGS sequence"/>
</dbReference>
<feature type="transmembrane region" description="Helical" evidence="8">
    <location>
        <begin position="103"/>
        <end position="133"/>
    </location>
</feature>
<evidence type="ECO:0000256" key="5">
    <source>
        <dbReference type="ARBA" id="ARBA00022692"/>
    </source>
</evidence>
<name>A0AAV6WRA3_9LAMI</name>
<evidence type="ECO:0000256" key="3">
    <source>
        <dbReference type="ARBA" id="ARBA00011489"/>
    </source>
</evidence>
<dbReference type="Pfam" id="PF04535">
    <property type="entry name" value="CASP_dom"/>
    <property type="match status" value="1"/>
</dbReference>
<protein>
    <recommendedName>
        <fullName evidence="8">CASP-like protein</fullName>
    </recommendedName>
</protein>
<dbReference type="InterPro" id="IPR044173">
    <property type="entry name" value="CASPL"/>
</dbReference>
<accession>A0AAV6WRA3</accession>
<comment type="subcellular location">
    <subcellularLocation>
        <location evidence="1 8">Cell membrane</location>
        <topology evidence="1 8">Multi-pass membrane protein</topology>
    </subcellularLocation>
</comment>
<dbReference type="InterPro" id="IPR006459">
    <property type="entry name" value="CASP/CASPL"/>
</dbReference>
<evidence type="ECO:0000256" key="1">
    <source>
        <dbReference type="ARBA" id="ARBA00004651"/>
    </source>
</evidence>
<evidence type="ECO:0000256" key="6">
    <source>
        <dbReference type="ARBA" id="ARBA00022989"/>
    </source>
</evidence>
<dbReference type="AlphaFoldDB" id="A0AAV6WRA3"/>
<keyword evidence="4 8" id="KW-1003">Cell membrane</keyword>
<keyword evidence="7 8" id="KW-0472">Membrane</keyword>
<comment type="subunit">
    <text evidence="3 8">Homodimer and heterodimers.</text>
</comment>
<dbReference type="GO" id="GO:0005886">
    <property type="term" value="C:plasma membrane"/>
    <property type="evidence" value="ECO:0007669"/>
    <property type="project" value="UniProtKB-SubCell"/>
</dbReference>
<evidence type="ECO:0000256" key="4">
    <source>
        <dbReference type="ARBA" id="ARBA00022475"/>
    </source>
</evidence>
<keyword evidence="11" id="KW-1185">Reference proteome</keyword>
<comment type="similarity">
    <text evidence="2 8">Belongs to the Casparian strip membrane proteins (CASP) family.</text>
</comment>
<evidence type="ECO:0000256" key="8">
    <source>
        <dbReference type="RuleBase" id="RU361233"/>
    </source>
</evidence>
<organism evidence="10 11">
    <name type="scientific">Buddleja alternifolia</name>
    <dbReference type="NCBI Taxonomy" id="168488"/>
    <lineage>
        <taxon>Eukaryota</taxon>
        <taxon>Viridiplantae</taxon>
        <taxon>Streptophyta</taxon>
        <taxon>Embryophyta</taxon>
        <taxon>Tracheophyta</taxon>
        <taxon>Spermatophyta</taxon>
        <taxon>Magnoliopsida</taxon>
        <taxon>eudicotyledons</taxon>
        <taxon>Gunneridae</taxon>
        <taxon>Pentapetalae</taxon>
        <taxon>asterids</taxon>
        <taxon>lamiids</taxon>
        <taxon>Lamiales</taxon>
        <taxon>Scrophulariaceae</taxon>
        <taxon>Buddlejeae</taxon>
        <taxon>Buddleja</taxon>
    </lineage>
</organism>
<feature type="transmembrane region" description="Helical" evidence="8">
    <location>
        <begin position="71"/>
        <end position="97"/>
    </location>
</feature>
<dbReference type="NCBIfam" id="TIGR01569">
    <property type="entry name" value="A_tha_TIGR01569"/>
    <property type="match status" value="1"/>
</dbReference>
<reference evidence="10" key="1">
    <citation type="submission" date="2019-10" db="EMBL/GenBank/DDBJ databases">
        <authorList>
            <person name="Zhang R."/>
            <person name="Pan Y."/>
            <person name="Wang J."/>
            <person name="Ma R."/>
            <person name="Yu S."/>
        </authorList>
    </citation>
    <scope>NUCLEOTIDE SEQUENCE</scope>
    <source>
        <strain evidence="10">LA-IB0</strain>
        <tissue evidence="10">Leaf</tissue>
    </source>
</reference>
<dbReference type="InterPro" id="IPR006702">
    <property type="entry name" value="CASP_dom"/>
</dbReference>
<dbReference type="PANTHER" id="PTHR36488">
    <property type="entry name" value="CASP-LIKE PROTEIN 1U1"/>
    <property type="match status" value="1"/>
</dbReference>
<dbReference type="PANTHER" id="PTHR36488:SF8">
    <property type="entry name" value="CASP-LIKE PROTEIN 1U1"/>
    <property type="match status" value="1"/>
</dbReference>
<evidence type="ECO:0000256" key="7">
    <source>
        <dbReference type="ARBA" id="ARBA00023136"/>
    </source>
</evidence>
<keyword evidence="5 8" id="KW-0812">Transmembrane</keyword>
<feature type="transmembrane region" description="Helical" evidence="8">
    <location>
        <begin position="154"/>
        <end position="178"/>
    </location>
</feature>